<organism evidence="1 2">
    <name type="scientific">Henosepilachna vigintioctopunctata</name>
    <dbReference type="NCBI Taxonomy" id="420089"/>
    <lineage>
        <taxon>Eukaryota</taxon>
        <taxon>Metazoa</taxon>
        <taxon>Ecdysozoa</taxon>
        <taxon>Arthropoda</taxon>
        <taxon>Hexapoda</taxon>
        <taxon>Insecta</taxon>
        <taxon>Pterygota</taxon>
        <taxon>Neoptera</taxon>
        <taxon>Endopterygota</taxon>
        <taxon>Coleoptera</taxon>
        <taxon>Polyphaga</taxon>
        <taxon>Cucujiformia</taxon>
        <taxon>Coccinelloidea</taxon>
        <taxon>Coccinellidae</taxon>
        <taxon>Epilachninae</taxon>
        <taxon>Epilachnini</taxon>
        <taxon>Henosepilachna</taxon>
    </lineage>
</organism>
<protein>
    <submittedName>
        <fullName evidence="1">Uncharacterized protein</fullName>
    </submittedName>
</protein>
<comment type="caution">
    <text evidence="1">The sequence shown here is derived from an EMBL/GenBank/DDBJ whole genome shotgun (WGS) entry which is preliminary data.</text>
</comment>
<name>A0AAW1V6R1_9CUCU</name>
<sequence>MGLAAMARKKNRFRVVNMEPSDFFNFKNLYEKSTSQYVVRKKTSTGDPFYISRVVHCQVKSSDLGILYYKTAFDGDFNKVDYNRQIRTTRRNMGEVHLEPLISKPINIMKFRHLQN</sequence>
<reference evidence="1 2" key="1">
    <citation type="submission" date="2023-03" db="EMBL/GenBank/DDBJ databases">
        <title>Genome insight into feeding habits of ladybird beetles.</title>
        <authorList>
            <person name="Li H.-S."/>
            <person name="Huang Y.-H."/>
            <person name="Pang H."/>
        </authorList>
    </citation>
    <scope>NUCLEOTIDE SEQUENCE [LARGE SCALE GENOMIC DNA]</scope>
    <source>
        <strain evidence="1">SYSU_2023b</strain>
        <tissue evidence="1">Whole body</tissue>
    </source>
</reference>
<dbReference type="Proteomes" id="UP001431783">
    <property type="component" value="Unassembled WGS sequence"/>
</dbReference>
<evidence type="ECO:0000313" key="2">
    <source>
        <dbReference type="Proteomes" id="UP001431783"/>
    </source>
</evidence>
<dbReference type="AlphaFoldDB" id="A0AAW1V6R1"/>
<accession>A0AAW1V6R1</accession>
<evidence type="ECO:0000313" key="1">
    <source>
        <dbReference type="EMBL" id="KAK9888393.1"/>
    </source>
</evidence>
<proteinExistence type="predicted"/>
<keyword evidence="2" id="KW-1185">Reference proteome</keyword>
<dbReference type="EMBL" id="JARQZJ010000121">
    <property type="protein sequence ID" value="KAK9888393.1"/>
    <property type="molecule type" value="Genomic_DNA"/>
</dbReference>
<gene>
    <name evidence="1" type="ORF">WA026_000644</name>
</gene>